<protein>
    <submittedName>
        <fullName evidence="1">Uncharacterized protein</fullName>
    </submittedName>
</protein>
<accession>A0A7R9APZ3</accession>
<reference evidence="1" key="1">
    <citation type="submission" date="2020-11" db="EMBL/GenBank/DDBJ databases">
        <authorList>
            <person name="Tran Van P."/>
        </authorList>
    </citation>
    <scope>NUCLEOTIDE SEQUENCE</scope>
</reference>
<name>A0A7R9APZ3_TIMSH</name>
<organism evidence="1">
    <name type="scientific">Timema shepardi</name>
    <name type="common">Walking stick</name>
    <dbReference type="NCBI Taxonomy" id="629360"/>
    <lineage>
        <taxon>Eukaryota</taxon>
        <taxon>Metazoa</taxon>
        <taxon>Ecdysozoa</taxon>
        <taxon>Arthropoda</taxon>
        <taxon>Hexapoda</taxon>
        <taxon>Insecta</taxon>
        <taxon>Pterygota</taxon>
        <taxon>Neoptera</taxon>
        <taxon>Polyneoptera</taxon>
        <taxon>Phasmatodea</taxon>
        <taxon>Timematodea</taxon>
        <taxon>Timematoidea</taxon>
        <taxon>Timematidae</taxon>
        <taxon>Timema</taxon>
    </lineage>
</organism>
<proteinExistence type="predicted"/>
<sequence>MRKVGFSKSVPELAWRKSGKNIGGEFLTTPNRDSNLDPPVIGSLVQHDGDALDHATNKAGALLRRSSLDPDRRRFSLGTSTPHRASDASLDPHHAAMLFRDSRGLANALVVLSSTAEDGEIEVRISFG</sequence>
<dbReference type="AlphaFoldDB" id="A0A7R9APZ3"/>
<dbReference type="EMBL" id="OC000611">
    <property type="protein sequence ID" value="CAD7257857.1"/>
    <property type="molecule type" value="Genomic_DNA"/>
</dbReference>
<gene>
    <name evidence="1" type="ORF">TSIB3V08_LOCUS2104</name>
</gene>
<evidence type="ECO:0000313" key="1">
    <source>
        <dbReference type="EMBL" id="CAD7257857.1"/>
    </source>
</evidence>